<accession>A0A172XBJ9</accession>
<reference evidence="6 7" key="1">
    <citation type="submission" date="2016-05" db="EMBL/GenBank/DDBJ databases">
        <title>Chromosome and linear plasmid sequence of a 2015 human isolate of tick-borne relapsing fever spirochete, Borrelia turicatae.</title>
        <authorList>
            <person name="Kingry L.C."/>
            <person name="Dhwani B."/>
            <person name="Replogle A."/>
            <person name="Sexton C."/>
            <person name="Rowe L."/>
            <person name="Stermole B.M."/>
            <person name="Christensen A.M."/>
            <person name="Schriefer M.E."/>
        </authorList>
    </citation>
    <scope>NUCLEOTIDE SEQUENCE [LARGE SCALE GENOMIC DNA]</scope>
    <source>
        <strain evidence="6 7">BTE5EL</strain>
    </source>
</reference>
<dbReference type="GO" id="GO:0009401">
    <property type="term" value="P:phosphoenolpyruvate-dependent sugar phosphotransferase system"/>
    <property type="evidence" value="ECO:0007669"/>
    <property type="project" value="UniProtKB-KW"/>
</dbReference>
<dbReference type="NCBIfam" id="TIGR01003">
    <property type="entry name" value="PTS_HPr_family"/>
    <property type="match status" value="1"/>
</dbReference>
<evidence type="ECO:0000256" key="4">
    <source>
        <dbReference type="ARBA" id="ARBA00022683"/>
    </source>
</evidence>
<dbReference type="PRINTS" id="PR00107">
    <property type="entry name" value="PHOSPHOCPHPR"/>
</dbReference>
<dbReference type="PROSITE" id="PS51350">
    <property type="entry name" value="PTS_HPR_DOM"/>
    <property type="match status" value="1"/>
</dbReference>
<dbReference type="InterPro" id="IPR050399">
    <property type="entry name" value="HPr"/>
</dbReference>
<dbReference type="PANTHER" id="PTHR33705:SF2">
    <property type="entry name" value="PHOSPHOCARRIER PROTEIN NPR"/>
    <property type="match status" value="1"/>
</dbReference>
<dbReference type="PANTHER" id="PTHR33705">
    <property type="entry name" value="PHOSPHOCARRIER PROTEIN HPR"/>
    <property type="match status" value="1"/>
</dbReference>
<dbReference type="EMBL" id="CP015629">
    <property type="protein sequence ID" value="ANF33919.1"/>
    <property type="molecule type" value="Genomic_DNA"/>
</dbReference>
<dbReference type="InterPro" id="IPR000032">
    <property type="entry name" value="HPr-like"/>
</dbReference>
<evidence type="ECO:0000313" key="7">
    <source>
        <dbReference type="Proteomes" id="UP000264231"/>
    </source>
</evidence>
<proteinExistence type="inferred from homology"/>
<gene>
    <name evidence="6" type="ORF">A7978_02215</name>
</gene>
<dbReference type="RefSeq" id="WP_011772396.1">
    <property type="nucleotide sequence ID" value="NZ_CP015629.1"/>
</dbReference>
<dbReference type="PROSITE" id="PS00369">
    <property type="entry name" value="PTS_HPR_HIS"/>
    <property type="match status" value="1"/>
</dbReference>
<keyword evidence="3" id="KW-0963">Cytoplasm</keyword>
<dbReference type="SUPFAM" id="SSF55594">
    <property type="entry name" value="HPr-like"/>
    <property type="match status" value="1"/>
</dbReference>
<dbReference type="AlphaFoldDB" id="A0A172XBJ9"/>
<comment type="similarity">
    <text evidence="2">Belongs to the HPr family.</text>
</comment>
<dbReference type="InterPro" id="IPR035895">
    <property type="entry name" value="HPr-like_sf"/>
</dbReference>
<dbReference type="Gene3D" id="3.30.1340.10">
    <property type="entry name" value="HPr-like"/>
    <property type="match status" value="1"/>
</dbReference>
<comment type="subcellular location">
    <subcellularLocation>
        <location evidence="1">Cytoplasm</location>
    </subcellularLocation>
</comment>
<feature type="domain" description="HPr" evidence="5">
    <location>
        <begin position="1"/>
        <end position="90"/>
    </location>
</feature>
<protein>
    <submittedName>
        <fullName evidence="6">Phosphocarrier protein HPr</fullName>
    </submittedName>
</protein>
<keyword evidence="4" id="KW-0598">Phosphotransferase system</keyword>
<sequence length="93" mass="10495">MQAITIEINNKEGLHSRPSSMIAELASKYPYCNVKLVTEDGREADAKSTVEIMILGVIYKEKIKIIANGKKETEIIDILSELLKSNFKKEIQK</sequence>
<dbReference type="GO" id="GO:0005737">
    <property type="term" value="C:cytoplasm"/>
    <property type="evidence" value="ECO:0007669"/>
    <property type="project" value="UniProtKB-SubCell"/>
</dbReference>
<evidence type="ECO:0000313" key="6">
    <source>
        <dbReference type="EMBL" id="ANF33919.1"/>
    </source>
</evidence>
<dbReference type="Pfam" id="PF00381">
    <property type="entry name" value="PTS-HPr"/>
    <property type="match status" value="1"/>
</dbReference>
<evidence type="ECO:0000259" key="5">
    <source>
        <dbReference type="PROSITE" id="PS51350"/>
    </source>
</evidence>
<dbReference type="OMA" id="NARNIMN"/>
<name>A0A172XBJ9_BORTU</name>
<evidence type="ECO:0000256" key="2">
    <source>
        <dbReference type="ARBA" id="ARBA00010736"/>
    </source>
</evidence>
<dbReference type="Proteomes" id="UP000264231">
    <property type="component" value="Chromosome"/>
</dbReference>
<organism evidence="6 7">
    <name type="scientific">Borrelia turicatae</name>
    <dbReference type="NCBI Taxonomy" id="142"/>
    <lineage>
        <taxon>Bacteria</taxon>
        <taxon>Pseudomonadati</taxon>
        <taxon>Spirochaetota</taxon>
        <taxon>Spirochaetia</taxon>
        <taxon>Spirochaetales</taxon>
        <taxon>Borreliaceae</taxon>
        <taxon>Borrelia</taxon>
    </lineage>
</organism>
<evidence type="ECO:0000256" key="3">
    <source>
        <dbReference type="ARBA" id="ARBA00022490"/>
    </source>
</evidence>
<evidence type="ECO:0000256" key="1">
    <source>
        <dbReference type="ARBA" id="ARBA00004496"/>
    </source>
</evidence>
<dbReference type="InterPro" id="IPR001020">
    <property type="entry name" value="PTS_HPr_His_P_site"/>
</dbReference>